<evidence type="ECO:0000256" key="1">
    <source>
        <dbReference type="SAM" id="SignalP"/>
    </source>
</evidence>
<dbReference type="EMBL" id="OX459956">
    <property type="protein sequence ID" value="CAI9161866.1"/>
    <property type="molecule type" value="Genomic_DNA"/>
</dbReference>
<dbReference type="Proteomes" id="UP001176941">
    <property type="component" value="Chromosome 20"/>
</dbReference>
<keyword evidence="1" id="KW-0732">Signal</keyword>
<reference evidence="2" key="1">
    <citation type="submission" date="2023-04" db="EMBL/GenBank/DDBJ databases">
        <authorList>
            <consortium name="ELIXIR-Norway"/>
        </authorList>
    </citation>
    <scope>NUCLEOTIDE SEQUENCE [LARGE SCALE GENOMIC DNA]</scope>
</reference>
<protein>
    <submittedName>
        <fullName evidence="2">Uncharacterized protein</fullName>
    </submittedName>
</protein>
<organism evidence="2 3">
    <name type="scientific">Rangifer tarandus platyrhynchus</name>
    <name type="common">Svalbard reindeer</name>
    <dbReference type="NCBI Taxonomy" id="3082113"/>
    <lineage>
        <taxon>Eukaryota</taxon>
        <taxon>Metazoa</taxon>
        <taxon>Chordata</taxon>
        <taxon>Craniata</taxon>
        <taxon>Vertebrata</taxon>
        <taxon>Euteleostomi</taxon>
        <taxon>Mammalia</taxon>
        <taxon>Eutheria</taxon>
        <taxon>Laurasiatheria</taxon>
        <taxon>Artiodactyla</taxon>
        <taxon>Ruminantia</taxon>
        <taxon>Pecora</taxon>
        <taxon>Cervidae</taxon>
        <taxon>Odocoileinae</taxon>
        <taxon>Rangifer</taxon>
    </lineage>
</organism>
<feature type="chain" id="PRO_5045825855" evidence="1">
    <location>
        <begin position="18"/>
        <end position="103"/>
    </location>
</feature>
<proteinExistence type="predicted"/>
<name>A0ABN8YPQ6_RANTA</name>
<keyword evidence="3" id="KW-1185">Reference proteome</keyword>
<evidence type="ECO:0000313" key="3">
    <source>
        <dbReference type="Proteomes" id="UP001176941"/>
    </source>
</evidence>
<evidence type="ECO:0000313" key="2">
    <source>
        <dbReference type="EMBL" id="CAI9161866.1"/>
    </source>
</evidence>
<sequence>MLTRNLLALCWEAFTLQLPWDRQGLPHYAIIKNASGSLQLSVALSTLGSFFGPHVWSGPRMMLALEMLEWTALSPYLQTMHSAWGGRRRGGAVCPAEPPQQEQ</sequence>
<feature type="signal peptide" evidence="1">
    <location>
        <begin position="1"/>
        <end position="17"/>
    </location>
</feature>
<gene>
    <name evidence="2" type="ORF">MRATA1EN1_LOCUS10828</name>
</gene>
<accession>A0ABN8YPQ6</accession>